<reference evidence="2 3" key="1">
    <citation type="submission" date="2022-07" db="EMBL/GenBank/DDBJ databases">
        <title>Methylomonas rivi sp. nov., Methylomonas rosea sp. nov., Methylomonas aureus sp. nov. and Methylomonas subterranea sp. nov., four novel methanotrophs isolated from a freshwater creek and the deep terrestrial subsurface.</title>
        <authorList>
            <person name="Abin C."/>
            <person name="Sankaranarayanan K."/>
            <person name="Garner C."/>
            <person name="Sindelar R."/>
            <person name="Kotary K."/>
            <person name="Garner R."/>
            <person name="Barclay S."/>
            <person name="Lawson P."/>
            <person name="Krumholz L."/>
        </authorList>
    </citation>
    <scope>NUCLEOTIDE SEQUENCE [LARGE SCALE GENOMIC DNA]</scope>
    <source>
        <strain evidence="2 3">SURF-2</strain>
    </source>
</reference>
<dbReference type="EMBL" id="JANIBJ010000004">
    <property type="protein sequence ID" value="MCQ8103175.1"/>
    <property type="molecule type" value="Genomic_DNA"/>
</dbReference>
<dbReference type="PANTHER" id="PTHR43685:SF2">
    <property type="entry name" value="GLYCOSYLTRANSFERASE 2-LIKE DOMAIN-CONTAINING PROTEIN"/>
    <property type="match status" value="1"/>
</dbReference>
<organism evidence="2 3">
    <name type="scientific">Methylomonas subterranea</name>
    <dbReference type="NCBI Taxonomy" id="2952225"/>
    <lineage>
        <taxon>Bacteria</taxon>
        <taxon>Pseudomonadati</taxon>
        <taxon>Pseudomonadota</taxon>
        <taxon>Gammaproteobacteria</taxon>
        <taxon>Methylococcales</taxon>
        <taxon>Methylococcaceae</taxon>
        <taxon>Methylomonas</taxon>
    </lineage>
</organism>
<protein>
    <submittedName>
        <fullName evidence="2">Glycosyltransferase family 2 protein</fullName>
    </submittedName>
</protein>
<keyword evidence="3" id="KW-1185">Reference proteome</keyword>
<dbReference type="PANTHER" id="PTHR43685">
    <property type="entry name" value="GLYCOSYLTRANSFERASE"/>
    <property type="match status" value="1"/>
</dbReference>
<proteinExistence type="predicted"/>
<accession>A0ABT1TCK1</accession>
<dbReference type="SUPFAM" id="SSF53448">
    <property type="entry name" value="Nucleotide-diphospho-sugar transferases"/>
    <property type="match status" value="1"/>
</dbReference>
<dbReference type="InterPro" id="IPR029044">
    <property type="entry name" value="Nucleotide-diphossugar_trans"/>
</dbReference>
<evidence type="ECO:0000313" key="3">
    <source>
        <dbReference type="Proteomes" id="UP001524499"/>
    </source>
</evidence>
<dbReference type="InterPro" id="IPR001173">
    <property type="entry name" value="Glyco_trans_2-like"/>
</dbReference>
<name>A0ABT1TCK1_9GAMM</name>
<gene>
    <name evidence="2" type="ORF">NP590_03560</name>
</gene>
<comment type="caution">
    <text evidence="2">The sequence shown here is derived from an EMBL/GenBank/DDBJ whole genome shotgun (WGS) entry which is preliminary data.</text>
</comment>
<sequence>MKISLVLATLGRDLELLDLLKSLVFQSYRDFELIVIDQNRDGKIDAILQSFTQCLRIRHVKVDFTGNARARDYGIALARGQIVAFPDDDCVYDKNVLARVVAEFDKRPRLAILVVGSYDFSDSRFSIGVNSRKAGYFSRLNMMGVEFTQFFALDRLDRRQFYLDHDFGIGSKYSGAEGFELLYRLLRSGNRAFYTPGIKIYHANKDHYSLGTARMLKYSTGIGAYIRKFANQRDLFIGYYILRKMLVAPVLKMLLAALTFNSAKLAYSFYNLIGIWRGFLAYGRGEANFKA</sequence>
<dbReference type="CDD" id="cd00761">
    <property type="entry name" value="Glyco_tranf_GTA_type"/>
    <property type="match status" value="1"/>
</dbReference>
<dbReference type="Gene3D" id="3.90.550.10">
    <property type="entry name" value="Spore Coat Polysaccharide Biosynthesis Protein SpsA, Chain A"/>
    <property type="match status" value="1"/>
</dbReference>
<dbReference type="Pfam" id="PF00535">
    <property type="entry name" value="Glycos_transf_2"/>
    <property type="match status" value="1"/>
</dbReference>
<evidence type="ECO:0000313" key="2">
    <source>
        <dbReference type="EMBL" id="MCQ8103175.1"/>
    </source>
</evidence>
<evidence type="ECO:0000259" key="1">
    <source>
        <dbReference type="Pfam" id="PF00535"/>
    </source>
</evidence>
<dbReference type="InterPro" id="IPR050834">
    <property type="entry name" value="Glycosyltransf_2"/>
</dbReference>
<dbReference type="RefSeq" id="WP_256600846.1">
    <property type="nucleotide sequence ID" value="NZ_JANIBJ010000004.1"/>
</dbReference>
<dbReference type="Proteomes" id="UP001524499">
    <property type="component" value="Unassembled WGS sequence"/>
</dbReference>
<feature type="domain" description="Glycosyltransferase 2-like" evidence="1">
    <location>
        <begin position="4"/>
        <end position="125"/>
    </location>
</feature>